<feature type="compositionally biased region" description="Polar residues" evidence="1">
    <location>
        <begin position="50"/>
        <end position="69"/>
    </location>
</feature>
<evidence type="ECO:0008006" key="4">
    <source>
        <dbReference type="Google" id="ProtNLM"/>
    </source>
</evidence>
<sequence length="793" mass="85657">MAFVHHANGHAGTHAHDQHHADIRVARSATPASDRRQALPTHADDHRPNAPSSHVTGVPTNTQDHMPTSRSIRLSRNLLGLALLSAAAISSSTPVGAQQIGVSVLPSAQRIQWSDDFPLDDEYLYGGRVALRFGKWVELQPFYFQRAGIGMDSTRAHSAFGPLSAGRKVDLKHYGTNVQLNFGSSTFVPFARAGAGVLRLEPDSGDRQDRIALSAGGGVRFGIGGLNAELYAEQMGFRMNPRSLFGADTTTGASLTTMRNLVYGAAVTIPLSTMREDVSSEGLSGSTAPLEPFVGRLKYAGEHNLPNLEVAGVRAGIDFSSVFGVRGFYWRGVNDDRDGPAPVAGYGGEAQFNLSTGAGLTPYLIVGAGQIDYKDNFVDSLGFSRSDKTAFILGGGASFRLTDRVRINGSIRDYVMTVDDNFDNVAGTGDLTHNTMITAGLTISLGGRSTPSAREREAELRAERARTERMRESRDFELRERELRDRELMRSMEDRDPRSGRMMADSTRVYRDSTVINRTRMVRSQTPNGQWITIPVPEQGEIILRYGVPPRASTDSAPKPRVDTVMVPRDTAATRRIDTTVVIRDTSVVRTGTPLPTDLAAELREIERRLSARIDAVQQRPNTAPNITTINPVAPLAPGARDTVVVDRNSRPVFQRLSQTRTSDLSPYVGLGMDDGDVQFVVGLRADLGPVNANSGWHFVPELAVGMGEGSTSVLALANARYAFGALGGSSAMRPYLTLGAGVFSPTVLGVNTAVGSSFALRSGDKPLFLNVELQGINLFNQTRILVGLSRGR</sequence>
<dbReference type="SUPFAM" id="SSF56925">
    <property type="entry name" value="OMPA-like"/>
    <property type="match status" value="2"/>
</dbReference>
<feature type="compositionally biased region" description="Basic and acidic residues" evidence="1">
    <location>
        <begin position="14"/>
        <end position="25"/>
    </location>
</feature>
<dbReference type="Proteomes" id="UP000264071">
    <property type="component" value="Unassembled WGS sequence"/>
</dbReference>
<dbReference type="Gene3D" id="2.40.160.20">
    <property type="match status" value="2"/>
</dbReference>
<comment type="caution">
    <text evidence="2">The sequence shown here is derived from an EMBL/GenBank/DDBJ whole genome shotgun (WGS) entry which is preliminary data.</text>
</comment>
<dbReference type="EMBL" id="DPIY01000010">
    <property type="protein sequence ID" value="HCT58010.1"/>
    <property type="molecule type" value="Genomic_DNA"/>
</dbReference>
<evidence type="ECO:0000313" key="2">
    <source>
        <dbReference type="EMBL" id="HCT58010.1"/>
    </source>
</evidence>
<feature type="region of interest" description="Disordered" evidence="1">
    <location>
        <begin position="1"/>
        <end position="69"/>
    </location>
</feature>
<feature type="compositionally biased region" description="Basic and acidic residues" evidence="1">
    <location>
        <begin position="33"/>
        <end position="48"/>
    </location>
</feature>
<organism evidence="2 3">
    <name type="scientific">Gemmatimonas aurantiaca</name>
    <dbReference type="NCBI Taxonomy" id="173480"/>
    <lineage>
        <taxon>Bacteria</taxon>
        <taxon>Pseudomonadati</taxon>
        <taxon>Gemmatimonadota</taxon>
        <taxon>Gemmatimonadia</taxon>
        <taxon>Gemmatimonadales</taxon>
        <taxon>Gemmatimonadaceae</taxon>
        <taxon>Gemmatimonas</taxon>
    </lineage>
</organism>
<feature type="compositionally biased region" description="Low complexity" evidence="1">
    <location>
        <begin position="1"/>
        <end position="12"/>
    </location>
</feature>
<dbReference type="OMA" id="RGFYYQA"/>
<dbReference type="InterPro" id="IPR011250">
    <property type="entry name" value="OMP/PagP_B-barrel"/>
</dbReference>
<dbReference type="AlphaFoldDB" id="A0A3D4VA61"/>
<name>A0A3D4VA61_9BACT</name>
<gene>
    <name evidence="2" type="ORF">DGD08_12470</name>
</gene>
<reference evidence="2 3" key="1">
    <citation type="journal article" date="2018" name="Nat. Biotechnol.">
        <title>A standardized bacterial taxonomy based on genome phylogeny substantially revises the tree of life.</title>
        <authorList>
            <person name="Parks D.H."/>
            <person name="Chuvochina M."/>
            <person name="Waite D.W."/>
            <person name="Rinke C."/>
            <person name="Skarshewski A."/>
            <person name="Chaumeil P.A."/>
            <person name="Hugenholtz P."/>
        </authorList>
    </citation>
    <scope>NUCLEOTIDE SEQUENCE [LARGE SCALE GENOMIC DNA]</scope>
    <source>
        <strain evidence="2">UBA8844</strain>
    </source>
</reference>
<evidence type="ECO:0000256" key="1">
    <source>
        <dbReference type="SAM" id="MobiDB-lite"/>
    </source>
</evidence>
<evidence type="ECO:0000313" key="3">
    <source>
        <dbReference type="Proteomes" id="UP000264071"/>
    </source>
</evidence>
<proteinExistence type="predicted"/>
<accession>A0A3D4VA61</accession>
<protein>
    <recommendedName>
        <fullName evidence="4">Outer membrane protein beta-barrel domain-containing protein</fullName>
    </recommendedName>
</protein>